<sequence length="263" mass="29466">MGFGNPFYPLSPDPVICFLNKIIIGYTHSLIVLQDYLRLLNGCNKVCGMISKPNLYIKITCLIFAFIALISCALAFQKYSLEIVDWINKLGWLAPVLFLILYCLASLMFLPTMVLTLAGGAIFGPVIGTILNLVGATFGAAFSFLITRHLIYDWFSKKRGERLNKLIAGVDQKGWMFVAVLRLFLIVPFNLVNYGLGVTGIKFRLYIITTFIFLIPAEIIYTYFGYAGMDALSRPDHFYRNGGIILSGLGILFLCVIKLVNRK</sequence>
<dbReference type="KEGG" id="lant:TUM19329_30490"/>
<name>A0A6F8T8K8_9GAMM</name>
<evidence type="ECO:0000256" key="4">
    <source>
        <dbReference type="ARBA" id="ARBA00022989"/>
    </source>
</evidence>
<dbReference type="GO" id="GO:0005886">
    <property type="term" value="C:plasma membrane"/>
    <property type="evidence" value="ECO:0007669"/>
    <property type="project" value="UniProtKB-SubCell"/>
</dbReference>
<keyword evidence="9" id="KW-1185">Reference proteome</keyword>
<proteinExistence type="inferred from homology"/>
<dbReference type="PANTHER" id="PTHR12677">
    <property type="entry name" value="GOLGI APPARATUS MEMBRANE PROTEIN TVP38-RELATED"/>
    <property type="match status" value="1"/>
</dbReference>
<dbReference type="Proteomes" id="UP000502894">
    <property type="component" value="Chromosome"/>
</dbReference>
<reference evidence="8" key="1">
    <citation type="journal article" date="2020" name="Microbiol. Resour. Announc.">
        <title>Complete Genome Sequence of Novel Psychrotolerant Legionella Strain TUM19329, Isolated from Antarctic Lake Sediment.</title>
        <authorList>
            <person name="Shimada S."/>
            <person name="Nakai R."/>
            <person name="Aoki K."/>
            <person name="Shimoeda N."/>
            <person name="Ohno G."/>
            <person name="Miyazaki Y."/>
            <person name="Kudoh S."/>
            <person name="Imura S."/>
            <person name="Watanabe K."/>
            <person name="Ishii Y."/>
            <person name="Tateda K."/>
        </authorList>
    </citation>
    <scope>NUCLEOTIDE SEQUENCE [LARGE SCALE GENOMIC DNA]</scope>
    <source>
        <strain evidence="8">TUM19329</strain>
    </source>
</reference>
<keyword evidence="5 6" id="KW-0472">Membrane</keyword>
<gene>
    <name evidence="8" type="ORF">TUM19329_30490</name>
</gene>
<feature type="domain" description="VTT" evidence="7">
    <location>
        <begin position="110"/>
        <end position="226"/>
    </location>
</feature>
<protein>
    <recommendedName>
        <fullName evidence="6">TVP38/TMEM64 family membrane protein</fullName>
    </recommendedName>
</protein>
<evidence type="ECO:0000256" key="6">
    <source>
        <dbReference type="RuleBase" id="RU366058"/>
    </source>
</evidence>
<feature type="transmembrane region" description="Helical" evidence="6">
    <location>
        <begin position="96"/>
        <end position="118"/>
    </location>
</feature>
<evidence type="ECO:0000256" key="1">
    <source>
        <dbReference type="ARBA" id="ARBA00004651"/>
    </source>
</evidence>
<keyword evidence="4 6" id="KW-1133">Transmembrane helix</keyword>
<evidence type="ECO:0000256" key="3">
    <source>
        <dbReference type="ARBA" id="ARBA00022692"/>
    </source>
</evidence>
<evidence type="ECO:0000313" key="9">
    <source>
        <dbReference type="Proteomes" id="UP000502894"/>
    </source>
</evidence>
<evidence type="ECO:0000256" key="2">
    <source>
        <dbReference type="ARBA" id="ARBA00022475"/>
    </source>
</evidence>
<comment type="similarity">
    <text evidence="6">Belongs to the TVP38/TMEM64 family.</text>
</comment>
<keyword evidence="2 6" id="KW-1003">Cell membrane</keyword>
<organism evidence="8 9">
    <name type="scientific">Legionella antarctica</name>
    <dbReference type="NCBI Taxonomy" id="2708020"/>
    <lineage>
        <taxon>Bacteria</taxon>
        <taxon>Pseudomonadati</taxon>
        <taxon>Pseudomonadota</taxon>
        <taxon>Gammaproteobacteria</taxon>
        <taxon>Legionellales</taxon>
        <taxon>Legionellaceae</taxon>
        <taxon>Legionella</taxon>
    </lineage>
</organism>
<evidence type="ECO:0000259" key="7">
    <source>
        <dbReference type="Pfam" id="PF09335"/>
    </source>
</evidence>
<dbReference type="InterPro" id="IPR015414">
    <property type="entry name" value="TMEM64"/>
</dbReference>
<keyword evidence="3 6" id="KW-0812">Transmembrane</keyword>
<feature type="transmembrane region" description="Helical" evidence="6">
    <location>
        <begin position="130"/>
        <end position="155"/>
    </location>
</feature>
<dbReference type="AlphaFoldDB" id="A0A6F8T8K8"/>
<evidence type="ECO:0000313" key="8">
    <source>
        <dbReference type="EMBL" id="BCA96688.1"/>
    </source>
</evidence>
<dbReference type="Pfam" id="PF09335">
    <property type="entry name" value="VTT_dom"/>
    <property type="match status" value="1"/>
</dbReference>
<dbReference type="PANTHER" id="PTHR12677:SF59">
    <property type="entry name" value="GOLGI APPARATUS MEMBRANE PROTEIN TVP38-RELATED"/>
    <property type="match status" value="1"/>
</dbReference>
<evidence type="ECO:0000256" key="5">
    <source>
        <dbReference type="ARBA" id="ARBA00023136"/>
    </source>
</evidence>
<feature type="transmembrane region" description="Helical" evidence="6">
    <location>
        <begin position="55"/>
        <end position="76"/>
    </location>
</feature>
<feature type="transmembrane region" description="Helical" evidence="6">
    <location>
        <begin position="238"/>
        <end position="260"/>
    </location>
</feature>
<accession>A0A6F8T8K8</accession>
<dbReference type="InterPro" id="IPR032816">
    <property type="entry name" value="VTT_dom"/>
</dbReference>
<dbReference type="EMBL" id="AP022839">
    <property type="protein sequence ID" value="BCA96688.1"/>
    <property type="molecule type" value="Genomic_DNA"/>
</dbReference>
<feature type="transmembrane region" description="Helical" evidence="6">
    <location>
        <begin position="175"/>
        <end position="196"/>
    </location>
</feature>
<feature type="transmembrane region" description="Helical" evidence="6">
    <location>
        <begin position="203"/>
        <end position="226"/>
    </location>
</feature>
<comment type="subcellular location">
    <subcellularLocation>
        <location evidence="1 6">Cell membrane</location>
        <topology evidence="1 6">Multi-pass membrane protein</topology>
    </subcellularLocation>
</comment>